<reference evidence="6 8" key="1">
    <citation type="submission" date="2021-05" db="EMBL/GenBank/DDBJ databases">
        <title>Genome Assembly of Synthetic Allotetraploid Brassica napus Reveals Homoeologous Exchanges between Subgenomes.</title>
        <authorList>
            <person name="Davis J.T."/>
        </authorList>
    </citation>
    <scope>NUCLEOTIDE SEQUENCE [LARGE SCALE GENOMIC DNA]</scope>
    <source>
        <strain evidence="8">cv. Da-Ae</strain>
        <tissue evidence="6">Seedling</tissue>
    </source>
</reference>
<evidence type="ECO:0000256" key="4">
    <source>
        <dbReference type="PROSITE-ProRule" id="PRU01343"/>
    </source>
</evidence>
<feature type="domain" description="GRF-type" evidence="5">
    <location>
        <begin position="35"/>
        <end position="75"/>
    </location>
</feature>
<dbReference type="EMBL" id="JAGKQM010001369">
    <property type="protein sequence ID" value="KAH0851973.1"/>
    <property type="molecule type" value="Genomic_DNA"/>
</dbReference>
<evidence type="ECO:0000256" key="2">
    <source>
        <dbReference type="ARBA" id="ARBA00022771"/>
    </source>
</evidence>
<sequence length="146" mass="16442">MSTLKSILTMSSSSFTSGNYYRRRRNTERGTPKECWCGAPSDIFTSGSETNPGRLYYCCAKGYHKSHLFKWADECMVEEVENIKAVINGMNRDISELRVNVARLANGVKTESERKGGECLSESRCLRNVVVCVAGMAILCYYYFSV</sequence>
<keyword evidence="8" id="KW-1185">Reference proteome</keyword>
<organism evidence="6 8">
    <name type="scientific">Brassica napus</name>
    <name type="common">Rape</name>
    <dbReference type="NCBI Taxonomy" id="3708"/>
    <lineage>
        <taxon>Eukaryota</taxon>
        <taxon>Viridiplantae</taxon>
        <taxon>Streptophyta</taxon>
        <taxon>Embryophyta</taxon>
        <taxon>Tracheophyta</taxon>
        <taxon>Spermatophyta</taxon>
        <taxon>Magnoliopsida</taxon>
        <taxon>eudicotyledons</taxon>
        <taxon>Gunneridae</taxon>
        <taxon>Pentapetalae</taxon>
        <taxon>rosids</taxon>
        <taxon>malvids</taxon>
        <taxon>Brassicales</taxon>
        <taxon>Brassicaceae</taxon>
        <taxon>Brassiceae</taxon>
        <taxon>Brassica</taxon>
    </lineage>
</organism>
<dbReference type="InterPro" id="IPR010666">
    <property type="entry name" value="Znf_GRF"/>
</dbReference>
<dbReference type="EMBL" id="JAGKQM010001370">
    <property type="protein sequence ID" value="KAH0851963.1"/>
    <property type="molecule type" value="Genomic_DNA"/>
</dbReference>
<gene>
    <name evidence="7" type="ORF">HID58_094330</name>
    <name evidence="6" type="ORF">HID58_094333</name>
</gene>
<dbReference type="Proteomes" id="UP000824890">
    <property type="component" value="Unassembled WGS sequence"/>
</dbReference>
<evidence type="ECO:0000313" key="7">
    <source>
        <dbReference type="EMBL" id="KAH0851973.1"/>
    </source>
</evidence>
<dbReference type="PROSITE" id="PS51999">
    <property type="entry name" value="ZF_GRF"/>
    <property type="match status" value="1"/>
</dbReference>
<comment type="caution">
    <text evidence="6">The sequence shown here is derived from an EMBL/GenBank/DDBJ whole genome shotgun (WGS) entry which is preliminary data.</text>
</comment>
<evidence type="ECO:0000259" key="5">
    <source>
        <dbReference type="PROSITE" id="PS51999"/>
    </source>
</evidence>
<protein>
    <recommendedName>
        <fullName evidence="5">GRF-type domain-containing protein</fullName>
    </recommendedName>
</protein>
<evidence type="ECO:0000313" key="8">
    <source>
        <dbReference type="Proteomes" id="UP000824890"/>
    </source>
</evidence>
<keyword evidence="1" id="KW-0479">Metal-binding</keyword>
<evidence type="ECO:0000256" key="3">
    <source>
        <dbReference type="ARBA" id="ARBA00022833"/>
    </source>
</evidence>
<evidence type="ECO:0000256" key="1">
    <source>
        <dbReference type="ARBA" id="ARBA00022723"/>
    </source>
</evidence>
<keyword evidence="3" id="KW-0862">Zinc</keyword>
<proteinExistence type="predicted"/>
<name>A0ABQ7X7M0_BRANA</name>
<accession>A0ABQ7X7M0</accession>
<dbReference type="PANTHER" id="PTHR33248">
    <property type="entry name" value="ZINC ION-BINDING PROTEIN"/>
    <property type="match status" value="1"/>
</dbReference>
<evidence type="ECO:0000313" key="6">
    <source>
        <dbReference type="EMBL" id="KAH0851963.1"/>
    </source>
</evidence>
<keyword evidence="2 4" id="KW-0863">Zinc-finger</keyword>